<keyword evidence="11 13" id="KW-0560">Oxidoreductase</keyword>
<feature type="binding site" evidence="15">
    <location>
        <begin position="302"/>
        <end position="308"/>
    </location>
    <ligand>
        <name>NADP(+)</name>
        <dbReference type="ChEBI" id="CHEBI:58349"/>
    </ligand>
</feature>
<keyword evidence="6 13" id="KW-0686">Riboflavin biosynthesis</keyword>
<sequence>MFSDFDHAMMQRALALAENGLFTTTPNPRVGCVLVRDDTVIGEGFTQPAGQDHAEIQAIKDAQARGHDVRGATAYVTLEPCSHFGRTPPCADRLVEAGIARVVAAMEDPNPTVSGRGLQRLREAGIDVRCGLLEREARELNIGFVSRMTRGTPWVRVKVGASLDGRTALDNGISQWITEAEARADGHRWRARACAILTGIGTVREDNPRLTVRAIPTPRQPRRILIDSGLDVPLDAHILTADGHHEPTLIFAARPEAGRMRALAEHGAEVILLPNADGKVDLPAMLRELGRREINELHVEAGYKLNGSLLREGLVDEILVYLAPKVLGSGQGMFNLGPLQSLEGAAAFFFHDITRVGGDLRILARRNPTD</sequence>
<evidence type="ECO:0000256" key="5">
    <source>
        <dbReference type="ARBA" id="ARBA00007417"/>
    </source>
</evidence>
<dbReference type="GO" id="GO:0008703">
    <property type="term" value="F:5-amino-6-(5-phosphoribosylamino)uracil reductase activity"/>
    <property type="evidence" value="ECO:0007669"/>
    <property type="project" value="UniProtKB-EC"/>
</dbReference>
<evidence type="ECO:0000256" key="8">
    <source>
        <dbReference type="ARBA" id="ARBA00022801"/>
    </source>
</evidence>
<protein>
    <recommendedName>
        <fullName evidence="13">Riboflavin biosynthesis protein RibD</fullName>
    </recommendedName>
    <domain>
        <recommendedName>
            <fullName evidence="13">Diaminohydroxyphosphoribosylaminopyrimidine deaminase</fullName>
            <shortName evidence="13">DRAP deaminase</shortName>
            <ecNumber evidence="13">3.5.4.26</ecNumber>
        </recommendedName>
        <alternativeName>
            <fullName evidence="13">Riboflavin-specific deaminase</fullName>
        </alternativeName>
    </domain>
    <domain>
        <recommendedName>
            <fullName evidence="13">5-amino-6-(5-phosphoribosylamino)uracil reductase</fullName>
            <ecNumber evidence="13">1.1.1.193</ecNumber>
        </recommendedName>
        <alternativeName>
            <fullName evidence="13">HTP reductase</fullName>
        </alternativeName>
    </domain>
</protein>
<dbReference type="InterPro" id="IPR050765">
    <property type="entry name" value="Riboflavin_Biosynth_HTPR"/>
</dbReference>
<comment type="function">
    <text evidence="1 13">Converts 2,5-diamino-6-(ribosylamino)-4(3h)-pyrimidinone 5'-phosphate into 5-amino-6-(ribosylamino)-2,4(1h,3h)-pyrimidinedione 5'-phosphate.</text>
</comment>
<dbReference type="GO" id="GO:0008835">
    <property type="term" value="F:diaminohydroxyphosphoribosylaminopyrimidine deaminase activity"/>
    <property type="evidence" value="ECO:0007669"/>
    <property type="project" value="UniProtKB-EC"/>
</dbReference>
<evidence type="ECO:0000313" key="24">
    <source>
        <dbReference type="EMBL" id="CUV45314.1"/>
    </source>
</evidence>
<feature type="domain" description="CMP/dCMP-type deaminase" evidence="17">
    <location>
        <begin position="4"/>
        <end position="129"/>
    </location>
</feature>
<dbReference type="InterPro" id="IPR011549">
    <property type="entry name" value="RibD_C"/>
</dbReference>
<dbReference type="PIRSF" id="PIRSF006769">
    <property type="entry name" value="RibD"/>
    <property type="match status" value="1"/>
</dbReference>
<dbReference type="EMBL" id="LN899824">
    <property type="protein sequence ID" value="CUV30832.1"/>
    <property type="molecule type" value="Genomic_DNA"/>
</dbReference>
<dbReference type="GO" id="GO:0050661">
    <property type="term" value="F:NADP binding"/>
    <property type="evidence" value="ECO:0007669"/>
    <property type="project" value="InterPro"/>
</dbReference>
<dbReference type="EMBL" id="LN899820">
    <property type="protein sequence ID" value="CUV53315.1"/>
    <property type="molecule type" value="Genomic_DNA"/>
</dbReference>
<organism evidence="24">
    <name type="scientific">Ralstonia solanacearum</name>
    <name type="common">Pseudomonas solanacearum</name>
    <dbReference type="NCBI Taxonomy" id="305"/>
    <lineage>
        <taxon>Bacteria</taxon>
        <taxon>Pseudomonadati</taxon>
        <taxon>Pseudomonadota</taxon>
        <taxon>Betaproteobacteria</taxon>
        <taxon>Burkholderiales</taxon>
        <taxon>Burkholderiaceae</taxon>
        <taxon>Ralstonia</taxon>
        <taxon>Ralstonia solanacearum species complex</taxon>
    </lineage>
</organism>
<dbReference type="PANTHER" id="PTHR38011">
    <property type="entry name" value="DIHYDROFOLATE REDUCTASE FAMILY PROTEIN (AFU_ORTHOLOGUE AFUA_8G06820)"/>
    <property type="match status" value="1"/>
</dbReference>
<reference evidence="24" key="1">
    <citation type="submission" date="2015-10" db="EMBL/GenBank/DDBJ databases">
        <authorList>
            <person name="Gilbert D.G."/>
        </authorList>
    </citation>
    <scope>NUCLEOTIDE SEQUENCE</scope>
    <source>
        <strain evidence="24">Phyl III-seqv23</strain>
    </source>
</reference>
<dbReference type="EMBL" id="LN899827">
    <property type="protein sequence ID" value="CUV45314.1"/>
    <property type="molecule type" value="Genomic_DNA"/>
</dbReference>
<dbReference type="EMBL" id="LN899822">
    <property type="protein sequence ID" value="CUV61465.1"/>
    <property type="molecule type" value="Genomic_DNA"/>
</dbReference>
<evidence type="ECO:0000313" key="27">
    <source>
        <dbReference type="EMBL" id="UZF14197.1"/>
    </source>
</evidence>
<keyword evidence="10 13" id="KW-0521">NADP</keyword>
<dbReference type="EMBL" id="LN899821">
    <property type="protein sequence ID" value="CUV19100.1"/>
    <property type="molecule type" value="Genomic_DNA"/>
</dbReference>
<accession>A0A0K1ZN60</accession>
<name>A0A0K1ZN60_RALSL</name>
<dbReference type="PATRIC" id="fig|305.108.peg.47"/>
<evidence type="ECO:0000313" key="23">
    <source>
        <dbReference type="EMBL" id="CUV38392.1"/>
    </source>
</evidence>
<dbReference type="EMBL" id="CP025741">
    <property type="protein sequence ID" value="AYA47410.1"/>
    <property type="molecule type" value="Genomic_DNA"/>
</dbReference>
<keyword evidence="12" id="KW-0511">Multifunctional enzyme</keyword>
<dbReference type="EC" id="3.5.4.26" evidence="13"/>
<reference evidence="18" key="2">
    <citation type="submission" date="2018-01" db="EMBL/GenBank/DDBJ databases">
        <title>Ralstonia pseudosolanacearum P824 infects blueberry.</title>
        <authorList>
            <person name="Bocsanczy A.M."/>
            <person name="Norman D.J."/>
        </authorList>
    </citation>
    <scope>NUCLEOTIDE SEQUENCE</scope>
    <source>
        <strain evidence="18">P824</strain>
    </source>
</reference>
<dbReference type="FunFam" id="3.40.140.10:FF:000025">
    <property type="entry name" value="Riboflavin biosynthesis protein RibD"/>
    <property type="match status" value="1"/>
</dbReference>
<evidence type="ECO:0000256" key="1">
    <source>
        <dbReference type="ARBA" id="ARBA00002151"/>
    </source>
</evidence>
<evidence type="ECO:0000256" key="4">
    <source>
        <dbReference type="ARBA" id="ARBA00005259"/>
    </source>
</evidence>
<dbReference type="EMBL" id="LN899826">
    <property type="protein sequence ID" value="CUV38392.1"/>
    <property type="molecule type" value="Genomic_DNA"/>
</dbReference>
<evidence type="ECO:0000256" key="12">
    <source>
        <dbReference type="ARBA" id="ARBA00023268"/>
    </source>
</evidence>
<evidence type="ECO:0000313" key="20">
    <source>
        <dbReference type="EMBL" id="CUV23319.1"/>
    </source>
</evidence>
<reference evidence="27" key="4">
    <citation type="submission" date="2021-10" db="EMBL/GenBank/DDBJ databases">
        <title>Complete genome sequences of five Ralstonia solancearum strains isolated from sunflower.</title>
        <authorList>
            <person name="She X."/>
            <person name="He Z."/>
        </authorList>
    </citation>
    <scope>NUCLEOTIDE SEQUENCE</scope>
    <source>
        <strain evidence="27">RS638</strain>
    </source>
</reference>
<dbReference type="SUPFAM" id="SSF53597">
    <property type="entry name" value="Dihydrofolate reductase-like"/>
    <property type="match status" value="1"/>
</dbReference>
<comment type="cofactor">
    <cofactor evidence="13 16">
        <name>Zn(2+)</name>
        <dbReference type="ChEBI" id="CHEBI:29105"/>
    </cofactor>
    <text evidence="13 16">Binds 1 zinc ion.</text>
</comment>
<keyword evidence="7 13" id="KW-0479">Metal-binding</keyword>
<proteinExistence type="inferred from homology"/>
<dbReference type="UniPathway" id="UPA00275">
    <property type="reaction ID" value="UER00401"/>
</dbReference>
<comment type="catalytic activity">
    <reaction evidence="13">
        <text>5-amino-6-(5-phospho-D-ribitylamino)uracil + NADP(+) = 5-amino-6-(5-phospho-D-ribosylamino)uracil + NADPH + H(+)</text>
        <dbReference type="Rhea" id="RHEA:17845"/>
        <dbReference type="ChEBI" id="CHEBI:15378"/>
        <dbReference type="ChEBI" id="CHEBI:57783"/>
        <dbReference type="ChEBI" id="CHEBI:58349"/>
        <dbReference type="ChEBI" id="CHEBI:58421"/>
        <dbReference type="ChEBI" id="CHEBI:58453"/>
        <dbReference type="EC" id="1.1.1.193"/>
    </reaction>
</comment>
<dbReference type="SUPFAM" id="SSF53927">
    <property type="entry name" value="Cytidine deaminase-like"/>
    <property type="match status" value="1"/>
</dbReference>
<dbReference type="NCBIfam" id="TIGR00326">
    <property type="entry name" value="eubact_ribD"/>
    <property type="match status" value="1"/>
</dbReference>
<evidence type="ECO:0000256" key="7">
    <source>
        <dbReference type="ARBA" id="ARBA00022723"/>
    </source>
</evidence>
<evidence type="ECO:0000313" key="22">
    <source>
        <dbReference type="EMBL" id="CUV33733.1"/>
    </source>
</evidence>
<dbReference type="AlphaFoldDB" id="A0A0K1ZN60"/>
<feature type="binding site" evidence="15">
    <location>
        <position position="160"/>
    </location>
    <ligand>
        <name>NADP(+)</name>
        <dbReference type="ChEBI" id="CHEBI:58349"/>
    </ligand>
</feature>
<evidence type="ECO:0000256" key="16">
    <source>
        <dbReference type="PIRSR" id="PIRSR006769-3"/>
    </source>
</evidence>
<comment type="similarity">
    <text evidence="4 13">In the N-terminal section; belongs to the cytidine and deoxycytidylate deaminase family.</text>
</comment>
<dbReference type="NCBIfam" id="TIGR00227">
    <property type="entry name" value="ribD_Cterm"/>
    <property type="match status" value="1"/>
</dbReference>
<feature type="binding site" evidence="16">
    <location>
        <position position="81"/>
    </location>
    <ligand>
        <name>Zn(2+)</name>
        <dbReference type="ChEBI" id="CHEBI:29105"/>
        <note>catalytic</note>
    </ligand>
</feature>
<feature type="binding site" evidence="16">
    <location>
        <position position="90"/>
    </location>
    <ligand>
        <name>Zn(2+)</name>
        <dbReference type="ChEBI" id="CHEBI:29105"/>
        <note>catalytic</note>
    </ligand>
</feature>
<comment type="pathway">
    <text evidence="3 13">Cofactor biosynthesis; riboflavin biosynthesis; 5-amino-6-(D-ribitylamino)uracil from GTP: step 3/4.</text>
</comment>
<dbReference type="Pfam" id="PF01872">
    <property type="entry name" value="RibD_C"/>
    <property type="match status" value="1"/>
</dbReference>
<dbReference type="GO" id="GO:0008270">
    <property type="term" value="F:zinc ion binding"/>
    <property type="evidence" value="ECO:0007669"/>
    <property type="project" value="InterPro"/>
</dbReference>
<feature type="binding site" evidence="15">
    <location>
        <position position="228"/>
    </location>
    <ligand>
        <name>NADP(+)</name>
        <dbReference type="ChEBI" id="CHEBI:58349"/>
    </ligand>
</feature>
<dbReference type="EMBL" id="CP085043">
    <property type="protein sequence ID" value="UZF14197.1"/>
    <property type="molecule type" value="Genomic_DNA"/>
</dbReference>
<comment type="pathway">
    <text evidence="2 13">Cofactor biosynthesis; riboflavin biosynthesis; 5-amino-6-(D-ribitylamino)uracil from GTP: step 2/4.</text>
</comment>
<evidence type="ECO:0000313" key="18">
    <source>
        <dbReference type="EMBL" id="AYA47410.1"/>
    </source>
</evidence>
<dbReference type="Proteomes" id="UP000262427">
    <property type="component" value="Chromosome CM"/>
</dbReference>
<dbReference type="Gene3D" id="3.40.140.10">
    <property type="entry name" value="Cytidine Deaminase, domain 2"/>
    <property type="match status" value="1"/>
</dbReference>
<evidence type="ECO:0000256" key="10">
    <source>
        <dbReference type="ARBA" id="ARBA00022857"/>
    </source>
</evidence>
<dbReference type="CDD" id="cd01284">
    <property type="entry name" value="Riboflavin_deaminase-reductase"/>
    <property type="match status" value="1"/>
</dbReference>
<evidence type="ECO:0000313" key="19">
    <source>
        <dbReference type="EMBL" id="CUV19100.1"/>
    </source>
</evidence>
<feature type="active site" description="Proton donor" evidence="14">
    <location>
        <position position="55"/>
    </location>
</feature>
<dbReference type="Gene3D" id="3.40.430.10">
    <property type="entry name" value="Dihydrofolate Reductase, subunit A"/>
    <property type="match status" value="1"/>
</dbReference>
<dbReference type="EMBL" id="LN899825">
    <property type="protein sequence ID" value="CUV33733.1"/>
    <property type="molecule type" value="Genomic_DNA"/>
</dbReference>
<feature type="binding site" evidence="15">
    <location>
        <position position="174"/>
    </location>
    <ligand>
        <name>substrate</name>
    </ligand>
</feature>
<feature type="binding site" evidence="16">
    <location>
        <position position="53"/>
    </location>
    <ligand>
        <name>Zn(2+)</name>
        <dbReference type="ChEBI" id="CHEBI:29105"/>
        <note>catalytic</note>
    </ligand>
</feature>
<evidence type="ECO:0000256" key="11">
    <source>
        <dbReference type="ARBA" id="ARBA00023002"/>
    </source>
</evidence>
<evidence type="ECO:0000256" key="9">
    <source>
        <dbReference type="ARBA" id="ARBA00022833"/>
    </source>
</evidence>
<evidence type="ECO:0000256" key="6">
    <source>
        <dbReference type="ARBA" id="ARBA00022619"/>
    </source>
</evidence>
<gene>
    <name evidence="24" type="primary">ribD</name>
    <name evidence="27" type="ORF">LH706_14375</name>
    <name evidence="19" type="ORF">PSS4_v1_910025</name>
    <name evidence="26" type="ORF">RD1301_v1_1550002</name>
    <name evidence="18" type="ORF">RSP824_13545</name>
    <name evidence="20" type="ORF">RUN1744_v1_390026</name>
    <name evidence="21" type="ORF">RUN1985_v1_720009</name>
    <name evidence="25" type="ORF">RUN215_v1_120025</name>
    <name evidence="22" type="ORF">TD1301_v1_540026</name>
    <name evidence="23" type="ORF">TF3108_v1_120026</name>
    <name evidence="24" type="ORF">TO10_v1_300026</name>
</gene>
<evidence type="ECO:0000259" key="17">
    <source>
        <dbReference type="PROSITE" id="PS51747"/>
    </source>
</evidence>
<dbReference type="Pfam" id="PF00383">
    <property type="entry name" value="dCMP_cyt_deam_1"/>
    <property type="match status" value="1"/>
</dbReference>
<dbReference type="EC" id="1.1.1.193" evidence="13"/>
<evidence type="ECO:0000256" key="14">
    <source>
        <dbReference type="PIRSR" id="PIRSR006769-1"/>
    </source>
</evidence>
<evidence type="ECO:0000256" key="13">
    <source>
        <dbReference type="PIRNR" id="PIRNR006769"/>
    </source>
</evidence>
<reference evidence="28" key="3">
    <citation type="submission" date="2018-01" db="EMBL/GenBank/DDBJ databases">
        <title>Raltonia solanacearum P824 infects blueberry.</title>
        <authorList>
            <person name="Bocsanczy A.M."/>
            <person name="Norman D.J."/>
        </authorList>
    </citation>
    <scope>NUCLEOTIDE SEQUENCE [LARGE SCALE GENOMIC DNA]</scope>
    <source>
        <strain evidence="28">P824</strain>
    </source>
</reference>
<evidence type="ECO:0000256" key="2">
    <source>
        <dbReference type="ARBA" id="ARBA00004882"/>
    </source>
</evidence>
<dbReference type="InterPro" id="IPR002125">
    <property type="entry name" value="CMP_dCMP_dom"/>
</dbReference>
<feature type="binding site" evidence="15">
    <location>
        <position position="176"/>
    </location>
    <ligand>
        <name>NADP(+)</name>
        <dbReference type="ChEBI" id="CHEBI:58349"/>
    </ligand>
</feature>
<feature type="binding site" evidence="15">
    <location>
        <position position="300"/>
    </location>
    <ligand>
        <name>substrate</name>
    </ligand>
</feature>
<dbReference type="InterPro" id="IPR002734">
    <property type="entry name" value="RibDG_C"/>
</dbReference>
<feature type="binding site" evidence="15">
    <location>
        <position position="202"/>
    </location>
    <ligand>
        <name>NADP(+)</name>
        <dbReference type="ChEBI" id="CHEBI:58349"/>
    </ligand>
</feature>
<keyword evidence="8 13" id="KW-0378">Hydrolase</keyword>
<dbReference type="PANTHER" id="PTHR38011:SF7">
    <property type="entry name" value="2,5-DIAMINO-6-RIBOSYLAMINO-4(3H)-PYRIMIDINONE 5'-PHOSPHATE REDUCTASE"/>
    <property type="match status" value="1"/>
</dbReference>
<evidence type="ECO:0000313" key="28">
    <source>
        <dbReference type="Proteomes" id="UP000262427"/>
    </source>
</evidence>
<evidence type="ECO:0000313" key="25">
    <source>
        <dbReference type="EMBL" id="CUV53315.1"/>
    </source>
</evidence>
<dbReference type="InterPro" id="IPR016193">
    <property type="entry name" value="Cytidine_deaminase-like"/>
</dbReference>
<keyword evidence="9 13" id="KW-0862">Zinc</keyword>
<dbReference type="InterPro" id="IPR016192">
    <property type="entry name" value="APOBEC/CMP_deaminase_Zn-bd"/>
</dbReference>
<feature type="binding site" evidence="15">
    <location>
        <position position="210"/>
    </location>
    <ligand>
        <name>substrate</name>
    </ligand>
</feature>
<evidence type="ECO:0000313" key="26">
    <source>
        <dbReference type="EMBL" id="CUV61465.1"/>
    </source>
</evidence>
<dbReference type="GO" id="GO:0009231">
    <property type="term" value="P:riboflavin biosynthetic process"/>
    <property type="evidence" value="ECO:0007669"/>
    <property type="project" value="UniProtKB-UniPathway"/>
</dbReference>
<feature type="binding site" evidence="15">
    <location>
        <position position="213"/>
    </location>
    <ligand>
        <name>substrate</name>
    </ligand>
</feature>
<dbReference type="InterPro" id="IPR004794">
    <property type="entry name" value="Eubact_RibD"/>
</dbReference>
<dbReference type="PROSITE" id="PS51747">
    <property type="entry name" value="CYT_DCMP_DEAMINASES_2"/>
    <property type="match status" value="1"/>
</dbReference>
<comment type="catalytic activity">
    <reaction evidence="13">
        <text>2,5-diamino-6-hydroxy-4-(5-phosphoribosylamino)-pyrimidine + H2O + H(+) = 5-amino-6-(5-phospho-D-ribosylamino)uracil + NH4(+)</text>
        <dbReference type="Rhea" id="RHEA:21868"/>
        <dbReference type="ChEBI" id="CHEBI:15377"/>
        <dbReference type="ChEBI" id="CHEBI:15378"/>
        <dbReference type="ChEBI" id="CHEBI:28938"/>
        <dbReference type="ChEBI" id="CHEBI:58453"/>
        <dbReference type="ChEBI" id="CHEBI:58614"/>
        <dbReference type="EC" id="3.5.4.26"/>
    </reaction>
</comment>
<dbReference type="PROSITE" id="PS00903">
    <property type="entry name" value="CYT_DCMP_DEAMINASES_1"/>
    <property type="match status" value="1"/>
</dbReference>
<dbReference type="InterPro" id="IPR024072">
    <property type="entry name" value="DHFR-like_dom_sf"/>
</dbReference>
<feature type="binding site" evidence="15">
    <location>
        <position position="190"/>
    </location>
    <ligand>
        <name>substrate</name>
    </ligand>
</feature>
<dbReference type="EMBL" id="LN899823">
    <property type="protein sequence ID" value="CUV23319.1"/>
    <property type="molecule type" value="Genomic_DNA"/>
</dbReference>
<evidence type="ECO:0000313" key="21">
    <source>
        <dbReference type="EMBL" id="CUV30832.1"/>
    </source>
</evidence>
<evidence type="ECO:0000256" key="15">
    <source>
        <dbReference type="PIRSR" id="PIRSR006769-2"/>
    </source>
</evidence>
<comment type="similarity">
    <text evidence="5 13">In the C-terminal section; belongs to the HTP reductase family.</text>
</comment>
<evidence type="ECO:0000256" key="3">
    <source>
        <dbReference type="ARBA" id="ARBA00004910"/>
    </source>
</evidence>
<feature type="binding site" evidence="15">
    <location>
        <position position="206"/>
    </location>
    <ligand>
        <name>substrate</name>
    </ligand>
</feature>